<dbReference type="Gene3D" id="3.50.30.30">
    <property type="match status" value="1"/>
</dbReference>
<reference evidence="2 3" key="1">
    <citation type="submission" date="2015-07" db="EMBL/GenBank/DDBJ databases">
        <authorList>
            <person name="Noorani M."/>
        </authorList>
    </citation>
    <scope>NUCLEOTIDE SEQUENCE [LARGE SCALE GENOMIC DNA]</scope>
    <source>
        <strain evidence="2 3">KCTC 42284</strain>
    </source>
</reference>
<dbReference type="InterPro" id="IPR003137">
    <property type="entry name" value="PA_domain"/>
</dbReference>
<proteinExistence type="predicted"/>
<dbReference type="PATRIC" id="fig|1579979.3.peg.735"/>
<organism evidence="2 3">
    <name type="scientific">Wenzhouxiangella marina</name>
    <dbReference type="NCBI Taxonomy" id="1579979"/>
    <lineage>
        <taxon>Bacteria</taxon>
        <taxon>Pseudomonadati</taxon>
        <taxon>Pseudomonadota</taxon>
        <taxon>Gammaproteobacteria</taxon>
        <taxon>Chromatiales</taxon>
        <taxon>Wenzhouxiangellaceae</taxon>
        <taxon>Wenzhouxiangella</taxon>
    </lineage>
</organism>
<keyword evidence="3" id="KW-1185">Reference proteome</keyword>
<feature type="domain" description="PA" evidence="1">
    <location>
        <begin position="308"/>
        <end position="391"/>
    </location>
</feature>
<protein>
    <recommendedName>
        <fullName evidence="1">PA domain-containing protein</fullName>
    </recommendedName>
</protein>
<dbReference type="EMBL" id="CP012154">
    <property type="protein sequence ID" value="AKS41102.1"/>
    <property type="molecule type" value="Genomic_DNA"/>
</dbReference>
<dbReference type="Pfam" id="PF02225">
    <property type="entry name" value="PA"/>
    <property type="match status" value="1"/>
</dbReference>
<evidence type="ECO:0000259" key="1">
    <source>
        <dbReference type="Pfam" id="PF02225"/>
    </source>
</evidence>
<sequence>MRRLALISLLLLPAALAAEMLRIDYSDPQGFGFNDPTPVPAVPGNPGTTLGEQRRAAFEAAVDIWASRLDSESLIRVEALFEDLGCGENTTLGRGGTTGLARDFFNAPKAGVNYPLSLAAALRGQIYSQFDAELRVRFNFRVDAEPCLDNISGYWYGLDPLTPPIQGTYSFLELAVHELGHGLGFQSLTERDNRQFFGDPPVPDVMSDFIFDLARDASWAEMTAAQRAQSDTSESNLVWIGPRANLRAAERLLPPGQITLAPDQPGSQRFEAWIQGYGPYLALDGLRARLVLAQGPGDSLPASDPWHRSLACQPLDNTDEVAGALVLVRRGDCTFASKWQNVFDAGGAGLLLVDNQPDGSAQAIARDFGIALDRNLPIPIWMVSDSTGLALRNAPVASTVLLGYDSTAPARGTREGFVNLEASPDNPDSNVSHFARSLAPRSVMNPFLSNSAFDGDPDLAPDLLHDLGWPDGTAKRGQYSGNWFNPERAGEGCQLTLEDGQDVPVLTCYLYRDGEQFWLIGNGVDRGDRLEFNEMIITEGADYGPAFDPQAVVLSDWGEIVMRPIDCNRARFDFQPFDPALPAYSSQMVKIVGGDCNLRAAQQPDRRRSGNYFDPQRGGEGVQLAVEADGRAWVLTFYTYLDGKQVWMIGSGNRLGNTIEFNDVVTTRGGDYGPDFDPDRVELLPFGRFILEFESCNDLRLELLSEDPRFPSGTREMTRIVPQEC</sequence>
<evidence type="ECO:0000313" key="3">
    <source>
        <dbReference type="Proteomes" id="UP000066624"/>
    </source>
</evidence>
<dbReference type="RefSeq" id="WP_049724767.1">
    <property type="nucleotide sequence ID" value="NZ_CP012154.1"/>
</dbReference>
<dbReference type="SUPFAM" id="SSF52025">
    <property type="entry name" value="PA domain"/>
    <property type="match status" value="1"/>
</dbReference>
<dbReference type="InterPro" id="IPR046450">
    <property type="entry name" value="PA_dom_sf"/>
</dbReference>
<gene>
    <name evidence="2" type="ORF">WM2015_721</name>
</gene>
<dbReference type="OrthoDB" id="5927922at2"/>
<dbReference type="AlphaFoldDB" id="A0A0K0XU02"/>
<dbReference type="KEGG" id="wma:WM2015_721"/>
<accession>A0A0K0XU02</accession>
<dbReference type="Proteomes" id="UP000066624">
    <property type="component" value="Chromosome"/>
</dbReference>
<dbReference type="STRING" id="1579979.WM2015_721"/>
<evidence type="ECO:0000313" key="2">
    <source>
        <dbReference type="EMBL" id="AKS41102.1"/>
    </source>
</evidence>
<name>A0A0K0XU02_9GAMM</name>